<sequence length="163" mass="17136">MKSDTSPETFILPPRPSTLPYAYSAVPDDPLPAVGDFWGVQRLDPIVVPAPIDRHAPAPLVRRRIVAPAPYVPVYIPVRKTAPVVSWAFTSALISMPLLILFGFGAVFGVLAAILGVVGLVQVNGSDHYKGSGRAAASIAIGLSTALVGTPVLMLTWAVLGML</sequence>
<evidence type="ECO:0000313" key="2">
    <source>
        <dbReference type="EMBL" id="NMO00088.1"/>
    </source>
</evidence>
<dbReference type="AlphaFoldDB" id="A0A848KXA0"/>
<feature type="transmembrane region" description="Helical" evidence="1">
    <location>
        <begin position="98"/>
        <end position="123"/>
    </location>
</feature>
<reference evidence="2 3" key="1">
    <citation type="submission" date="2020-04" db="EMBL/GenBank/DDBJ databases">
        <title>Gordonia sp. nov. TBRC 11910.</title>
        <authorList>
            <person name="Suriyachadkun C."/>
        </authorList>
    </citation>
    <scope>NUCLEOTIDE SEQUENCE [LARGE SCALE GENOMIC DNA]</scope>
    <source>
        <strain evidence="2 3">TBRC 11910</strain>
    </source>
</reference>
<keyword evidence="3" id="KW-1185">Reference proteome</keyword>
<protein>
    <recommendedName>
        <fullName evidence="4">DUF4190 domain-containing protein</fullName>
    </recommendedName>
</protein>
<comment type="caution">
    <text evidence="2">The sequence shown here is derived from an EMBL/GenBank/DDBJ whole genome shotgun (WGS) entry which is preliminary data.</text>
</comment>
<accession>A0A848KXA0</accession>
<evidence type="ECO:0000313" key="3">
    <source>
        <dbReference type="Proteomes" id="UP000550729"/>
    </source>
</evidence>
<evidence type="ECO:0008006" key="4">
    <source>
        <dbReference type="Google" id="ProtNLM"/>
    </source>
</evidence>
<organism evidence="2 3">
    <name type="scientific">Gordonia asplenii</name>
    <dbReference type="NCBI Taxonomy" id="2725283"/>
    <lineage>
        <taxon>Bacteria</taxon>
        <taxon>Bacillati</taxon>
        <taxon>Actinomycetota</taxon>
        <taxon>Actinomycetes</taxon>
        <taxon>Mycobacteriales</taxon>
        <taxon>Gordoniaceae</taxon>
        <taxon>Gordonia</taxon>
    </lineage>
</organism>
<keyword evidence="1" id="KW-0812">Transmembrane</keyword>
<proteinExistence type="predicted"/>
<evidence type="ECO:0000256" key="1">
    <source>
        <dbReference type="SAM" id="Phobius"/>
    </source>
</evidence>
<dbReference type="RefSeq" id="WP_170192608.1">
    <property type="nucleotide sequence ID" value="NZ_JABBNB010000002.1"/>
</dbReference>
<name>A0A848KXA0_9ACTN</name>
<dbReference type="Proteomes" id="UP000550729">
    <property type="component" value="Unassembled WGS sequence"/>
</dbReference>
<keyword evidence="1" id="KW-0472">Membrane</keyword>
<gene>
    <name evidence="2" type="ORF">HH308_02535</name>
</gene>
<feature type="transmembrane region" description="Helical" evidence="1">
    <location>
        <begin position="135"/>
        <end position="160"/>
    </location>
</feature>
<keyword evidence="1" id="KW-1133">Transmembrane helix</keyword>
<dbReference type="EMBL" id="JABBNB010000002">
    <property type="protein sequence ID" value="NMO00088.1"/>
    <property type="molecule type" value="Genomic_DNA"/>
</dbReference>